<evidence type="ECO:0000313" key="16">
    <source>
        <dbReference type="RefSeq" id="XP_018327632.1"/>
    </source>
</evidence>
<dbReference type="SMART" id="SM00234">
    <property type="entry name" value="START"/>
    <property type="match status" value="1"/>
</dbReference>
<evidence type="ECO:0000256" key="8">
    <source>
        <dbReference type="ARBA" id="ARBA00063535"/>
    </source>
</evidence>
<evidence type="ECO:0000256" key="5">
    <source>
        <dbReference type="ARBA" id="ARBA00022990"/>
    </source>
</evidence>
<dbReference type="STRING" id="224129.A0A1W4X494"/>
<gene>
    <name evidence="16" type="primary">LOC108738628</name>
    <name evidence="17" type="synonym">LOC112903995</name>
</gene>
<dbReference type="Pfam" id="PF01852">
    <property type="entry name" value="START"/>
    <property type="match status" value="1"/>
</dbReference>
<organism evidence="15 16">
    <name type="scientific">Agrilus planipennis</name>
    <name type="common">Emerald ash borer</name>
    <name type="synonym">Agrilus marcopoli</name>
    <dbReference type="NCBI Taxonomy" id="224129"/>
    <lineage>
        <taxon>Eukaryota</taxon>
        <taxon>Metazoa</taxon>
        <taxon>Ecdysozoa</taxon>
        <taxon>Arthropoda</taxon>
        <taxon>Hexapoda</taxon>
        <taxon>Insecta</taxon>
        <taxon>Pterygota</taxon>
        <taxon>Neoptera</taxon>
        <taxon>Endopterygota</taxon>
        <taxon>Coleoptera</taxon>
        <taxon>Polyphaga</taxon>
        <taxon>Elateriformia</taxon>
        <taxon>Buprestoidea</taxon>
        <taxon>Buprestidae</taxon>
        <taxon>Agrilinae</taxon>
        <taxon>Agrilus</taxon>
    </lineage>
</organism>
<comment type="subcellular location">
    <subcellularLocation>
        <location evidence="1">Cytoplasm</location>
    </subcellularLocation>
</comment>
<evidence type="ECO:0000256" key="7">
    <source>
        <dbReference type="ARBA" id="ARBA00023121"/>
    </source>
</evidence>
<dbReference type="InterPro" id="IPR023393">
    <property type="entry name" value="START-like_dom_sf"/>
</dbReference>
<feature type="compositionally biased region" description="Basic and acidic residues" evidence="13">
    <location>
        <begin position="461"/>
        <end position="474"/>
    </location>
</feature>
<dbReference type="Proteomes" id="UP000192223">
    <property type="component" value="Unplaced"/>
</dbReference>
<proteinExistence type="predicted"/>
<feature type="domain" description="START" evidence="14">
    <location>
        <begin position="179"/>
        <end position="366"/>
    </location>
</feature>
<protein>
    <recommendedName>
        <fullName evidence="9">Phosphatidylcholine transfer protein</fullName>
    </recommendedName>
    <alternativeName>
        <fullName evidence="11">START domain-containing protein 2</fullName>
    </alternativeName>
    <alternativeName>
        <fullName evidence="10">StAR-related lipid transfer protein 2</fullName>
    </alternativeName>
</protein>
<dbReference type="KEGG" id="apln:112903995"/>
<dbReference type="RefSeq" id="XP_018327632.1">
    <property type="nucleotide sequence ID" value="XM_018472130.2"/>
</dbReference>
<evidence type="ECO:0000256" key="11">
    <source>
        <dbReference type="ARBA" id="ARBA00079049"/>
    </source>
</evidence>
<accession>A0A1W4X494</accession>
<evidence type="ECO:0000256" key="13">
    <source>
        <dbReference type="SAM" id="MobiDB-lite"/>
    </source>
</evidence>
<dbReference type="PANTHER" id="PTHR19308">
    <property type="entry name" value="PHOSPHATIDYLCHOLINE TRANSFER PROTEIN"/>
    <property type="match status" value="1"/>
</dbReference>
<evidence type="ECO:0000256" key="2">
    <source>
        <dbReference type="ARBA" id="ARBA00022448"/>
    </source>
</evidence>
<dbReference type="PROSITE" id="PS50848">
    <property type="entry name" value="START"/>
    <property type="match status" value="1"/>
</dbReference>
<feature type="coiled-coil region" evidence="12">
    <location>
        <begin position="417"/>
        <end position="451"/>
    </location>
</feature>
<dbReference type="SUPFAM" id="SSF55961">
    <property type="entry name" value="Bet v1-like"/>
    <property type="match status" value="1"/>
</dbReference>
<evidence type="ECO:0000256" key="10">
    <source>
        <dbReference type="ARBA" id="ARBA00077188"/>
    </source>
</evidence>
<evidence type="ECO:0000259" key="14">
    <source>
        <dbReference type="PROSITE" id="PS50848"/>
    </source>
</evidence>
<evidence type="ECO:0000256" key="12">
    <source>
        <dbReference type="SAM" id="Coils"/>
    </source>
</evidence>
<evidence type="ECO:0000256" key="9">
    <source>
        <dbReference type="ARBA" id="ARBA00069061"/>
    </source>
</evidence>
<dbReference type="InterPro" id="IPR041949">
    <property type="entry name" value="START_STARD7"/>
</dbReference>
<dbReference type="Gene3D" id="3.30.530.20">
    <property type="match status" value="1"/>
</dbReference>
<dbReference type="FunFam" id="3.30.530.20:FF:000017">
    <property type="entry name" value="Phosphatidylcholine transfer protein, putative"/>
    <property type="match status" value="1"/>
</dbReference>
<keyword evidence="2" id="KW-0813">Transport</keyword>
<evidence type="ECO:0000256" key="1">
    <source>
        <dbReference type="ARBA" id="ARBA00004496"/>
    </source>
</evidence>
<dbReference type="OrthoDB" id="1295045at2759"/>
<evidence type="ECO:0000313" key="17">
    <source>
        <dbReference type="RefSeq" id="XP_025837192.1"/>
    </source>
</evidence>
<reference evidence="16 17" key="1">
    <citation type="submission" date="2025-04" db="UniProtKB">
        <authorList>
            <consortium name="RefSeq"/>
        </authorList>
    </citation>
    <scope>IDENTIFICATION</scope>
    <source>
        <tissue evidence="16 17">Entire body</tissue>
    </source>
</reference>
<evidence type="ECO:0000256" key="3">
    <source>
        <dbReference type="ARBA" id="ARBA00022490"/>
    </source>
</evidence>
<comment type="subunit">
    <text evidence="8">Interacts with ACOT13/THEM2.</text>
</comment>
<dbReference type="GO" id="GO:0005829">
    <property type="term" value="C:cytosol"/>
    <property type="evidence" value="ECO:0007669"/>
    <property type="project" value="UniProtKB-ARBA"/>
</dbReference>
<keyword evidence="15" id="KW-1185">Reference proteome</keyword>
<dbReference type="InterPro" id="IPR051213">
    <property type="entry name" value="START_lipid_transfer"/>
</dbReference>
<dbReference type="InterPro" id="IPR002913">
    <property type="entry name" value="START_lipid-bd_dom"/>
</dbReference>
<dbReference type="AlphaFoldDB" id="A0A1W4X494"/>
<evidence type="ECO:0000313" key="15">
    <source>
        <dbReference type="Proteomes" id="UP000192223"/>
    </source>
</evidence>
<dbReference type="CDD" id="cd08911">
    <property type="entry name" value="START_STARD7-like"/>
    <property type="match status" value="1"/>
</dbReference>
<name>A0A1W4X494_AGRPL</name>
<feature type="region of interest" description="Disordered" evidence="13">
    <location>
        <begin position="461"/>
        <end position="527"/>
    </location>
</feature>
<dbReference type="PANTHER" id="PTHR19308:SF8">
    <property type="entry name" value="STAR-RELATED LIPID TRANSFER PROTEIN 7, MITOCHONDRIAL"/>
    <property type="match status" value="1"/>
</dbReference>
<dbReference type="GO" id="GO:0008289">
    <property type="term" value="F:lipid binding"/>
    <property type="evidence" value="ECO:0007669"/>
    <property type="project" value="UniProtKB-KW"/>
</dbReference>
<sequence>MIFGKLFPNNLLASYVKNLRTRAKATLSNETISKSLKDSLKLSNFSSHSIRLFKTWVSQWEYILAFRIRKGHQLICIYYRFWNEKNLKELLRQLKLQLFKNRKDVMLAVVGASVYDWNTNRIKDEEMVKHFDAFNYAYLLKSKTISCSTCTERKVDSNNVGYINVSHCAGKDRQTYDEWSVFIEKQDMIVWRRPHSSGNFEYKVYGSYHDVSGEDFLNVQIDTKYRKEWDNTAIQLDIVEADPNTESNSDIIYWEMQWPKFFTNRDYVFNRRFTVDCDKKIIVIISQSTTHPSCPVQKDKYRVTDYFSAMVVKPYTELDKPGIEFVLTYFDNPGVNIPNSINSWVAMRAMPDFLTRLREATKHYKPFCERTGNSCICTLEDRSGERKRKKKKCDRKPKLVGNVANDEVFGLNAGELEKAFENIKENVEHKLDDIKDDIKKVLSKIKEDLKENYNIEDKNKKIKRGTNDNSRDDYSDAENNENEEHHKKKTNKEHPVKPKKPNVAGANKEAEEILISPTPAVRNEQDRKKFWRHFYDYDYYHR</sequence>
<keyword evidence="4" id="KW-0597">Phosphoprotein</keyword>
<dbReference type="KEGG" id="apln:108738628"/>
<keyword evidence="12" id="KW-0175">Coiled coil</keyword>
<keyword evidence="5" id="KW-0007">Acetylation</keyword>
<evidence type="ECO:0000256" key="6">
    <source>
        <dbReference type="ARBA" id="ARBA00023055"/>
    </source>
</evidence>
<keyword evidence="3" id="KW-0963">Cytoplasm</keyword>
<keyword evidence="6" id="KW-0445">Lipid transport</keyword>
<dbReference type="RefSeq" id="XP_025837192.1">
    <property type="nucleotide sequence ID" value="XM_025981407.1"/>
</dbReference>
<dbReference type="GeneID" id="108738628"/>
<evidence type="ECO:0000256" key="4">
    <source>
        <dbReference type="ARBA" id="ARBA00022553"/>
    </source>
</evidence>
<keyword evidence="7" id="KW-0446">Lipid-binding</keyword>
<dbReference type="GO" id="GO:0006869">
    <property type="term" value="P:lipid transport"/>
    <property type="evidence" value="ECO:0007669"/>
    <property type="project" value="UniProtKB-KW"/>
</dbReference>